<evidence type="ECO:0000259" key="6">
    <source>
        <dbReference type="Pfam" id="PF22740"/>
    </source>
</evidence>
<feature type="binding site" evidence="4">
    <location>
        <begin position="11"/>
        <end position="18"/>
    </location>
    <ligand>
        <name>ATP</name>
        <dbReference type="ChEBI" id="CHEBI:30616"/>
    </ligand>
</feature>
<keyword evidence="3 4" id="KW-0342">GTP-binding</keyword>
<sequence length="292" mass="32913">MTKKQVVLVTGPSGAGRSTAINILEDLEFEAIDNLPMGLSETFLENETKDGPLALGLDSRNRDFSTEGFLGLVSKLKQNQEIKCHTLYLDCSANVLLHRFSETRRRHHLAAARSVEEGIAHEKKLLTMIKERADFYIDTSDLNVHQLRREVEKWFAPREGRALSISVESFSYKTGVPRGLDMVFDCRFLANPHWKPSLRHLDGRDQSVSEYVKSDAQYQPFFSRVLDLIQLLIPGFKAEGKTHLSIGFGCTGGQHRSVTLAESMANALAADGQQVSTRHRVMERRFKDARPV</sequence>
<evidence type="ECO:0000256" key="1">
    <source>
        <dbReference type="ARBA" id="ARBA00022741"/>
    </source>
</evidence>
<evidence type="ECO:0000313" key="7">
    <source>
        <dbReference type="EMBL" id="RBW50519.1"/>
    </source>
</evidence>
<dbReference type="HAMAP" id="MF_00636">
    <property type="entry name" value="RapZ_like"/>
    <property type="match status" value="1"/>
</dbReference>
<proteinExistence type="inferred from homology"/>
<evidence type="ECO:0000313" key="8">
    <source>
        <dbReference type="Proteomes" id="UP000252706"/>
    </source>
</evidence>
<dbReference type="Proteomes" id="UP000252706">
    <property type="component" value="Unassembled WGS sequence"/>
</dbReference>
<feature type="domain" description="RapZ C-terminal" evidence="6">
    <location>
        <begin position="164"/>
        <end position="282"/>
    </location>
</feature>
<name>A0A366WPL8_9RHOB</name>
<reference evidence="7 8" key="1">
    <citation type="submission" date="2018-07" db="EMBL/GenBank/DDBJ databases">
        <title>Modular assembly of carbohydrate-degrading microbial communities in the ocean.</title>
        <authorList>
            <person name="Enke T.N."/>
            <person name="Datta M.S."/>
            <person name="Schwartzman J.A."/>
            <person name="Cermak N."/>
            <person name="Schmitz D.A."/>
            <person name="Barrere J."/>
            <person name="Cordero O.X."/>
        </authorList>
    </citation>
    <scope>NUCLEOTIDE SEQUENCE [LARGE SCALE GENOMIC DNA]</scope>
    <source>
        <strain evidence="7 8">C3M10</strain>
    </source>
</reference>
<evidence type="ECO:0000256" key="4">
    <source>
        <dbReference type="HAMAP-Rule" id="MF_00636"/>
    </source>
</evidence>
<dbReference type="InterPro" id="IPR053931">
    <property type="entry name" value="RapZ_C"/>
</dbReference>
<evidence type="ECO:0000256" key="2">
    <source>
        <dbReference type="ARBA" id="ARBA00022840"/>
    </source>
</evidence>
<dbReference type="InterPro" id="IPR027417">
    <property type="entry name" value="P-loop_NTPase"/>
</dbReference>
<dbReference type="PANTHER" id="PTHR30448:SF0">
    <property type="entry name" value="RNASE ADAPTER PROTEIN RAPZ"/>
    <property type="match status" value="1"/>
</dbReference>
<dbReference type="OrthoDB" id="9784461at2"/>
<dbReference type="Gene3D" id="3.40.50.300">
    <property type="entry name" value="P-loop containing nucleotide triphosphate hydrolases"/>
    <property type="match status" value="1"/>
</dbReference>
<dbReference type="SUPFAM" id="SSF52540">
    <property type="entry name" value="P-loop containing nucleoside triphosphate hydrolases"/>
    <property type="match status" value="1"/>
</dbReference>
<feature type="domain" description="RapZ-like N-terminal" evidence="5">
    <location>
        <begin position="5"/>
        <end position="156"/>
    </location>
</feature>
<organism evidence="7 8">
    <name type="scientific">Phaeobacter gallaeciensis</name>
    <dbReference type="NCBI Taxonomy" id="60890"/>
    <lineage>
        <taxon>Bacteria</taxon>
        <taxon>Pseudomonadati</taxon>
        <taxon>Pseudomonadota</taxon>
        <taxon>Alphaproteobacteria</taxon>
        <taxon>Rhodobacterales</taxon>
        <taxon>Roseobacteraceae</taxon>
        <taxon>Phaeobacter</taxon>
    </lineage>
</organism>
<feature type="binding site" evidence="4">
    <location>
        <begin position="58"/>
        <end position="61"/>
    </location>
    <ligand>
        <name>GTP</name>
        <dbReference type="ChEBI" id="CHEBI:37565"/>
    </ligand>
</feature>
<keyword evidence="2 4" id="KW-0067">ATP-binding</keyword>
<gene>
    <name evidence="7" type="ORF">DS909_21825</name>
</gene>
<dbReference type="PIRSF" id="PIRSF005052">
    <property type="entry name" value="P-loopkin"/>
    <property type="match status" value="1"/>
</dbReference>
<evidence type="ECO:0000256" key="3">
    <source>
        <dbReference type="ARBA" id="ARBA00023134"/>
    </source>
</evidence>
<dbReference type="NCBIfam" id="NF003828">
    <property type="entry name" value="PRK05416.1"/>
    <property type="match status" value="1"/>
</dbReference>
<dbReference type="PANTHER" id="PTHR30448">
    <property type="entry name" value="RNASE ADAPTER PROTEIN RAPZ"/>
    <property type="match status" value="1"/>
</dbReference>
<protein>
    <submittedName>
        <fullName evidence="7">RNase adapter RapZ</fullName>
    </submittedName>
</protein>
<dbReference type="InterPro" id="IPR053930">
    <property type="entry name" value="RapZ-like_N"/>
</dbReference>
<comment type="caution">
    <text evidence="7">The sequence shown here is derived from an EMBL/GenBank/DDBJ whole genome shotgun (WGS) entry which is preliminary data.</text>
</comment>
<dbReference type="Pfam" id="PF22740">
    <property type="entry name" value="PapZ_C"/>
    <property type="match status" value="1"/>
</dbReference>
<dbReference type="Pfam" id="PF03668">
    <property type="entry name" value="RapZ-like_N"/>
    <property type="match status" value="1"/>
</dbReference>
<dbReference type="GO" id="GO:0005525">
    <property type="term" value="F:GTP binding"/>
    <property type="evidence" value="ECO:0007669"/>
    <property type="project" value="UniProtKB-UniRule"/>
</dbReference>
<dbReference type="GO" id="GO:0005524">
    <property type="term" value="F:ATP binding"/>
    <property type="evidence" value="ECO:0007669"/>
    <property type="project" value="UniProtKB-UniRule"/>
</dbReference>
<evidence type="ECO:0000259" key="5">
    <source>
        <dbReference type="Pfam" id="PF03668"/>
    </source>
</evidence>
<dbReference type="AlphaFoldDB" id="A0A366WPL8"/>
<dbReference type="InterPro" id="IPR005337">
    <property type="entry name" value="RapZ-like"/>
</dbReference>
<accession>A0A366WPL8</accession>
<dbReference type="EMBL" id="QOCE01000048">
    <property type="protein sequence ID" value="RBW50519.1"/>
    <property type="molecule type" value="Genomic_DNA"/>
</dbReference>
<keyword evidence="1 4" id="KW-0547">Nucleotide-binding</keyword>